<accession>A0A4P9WAA2</accession>
<evidence type="ECO:0000313" key="3">
    <source>
        <dbReference type="EMBL" id="RKO87780.1"/>
    </source>
</evidence>
<dbReference type="PROSITE" id="PS50404">
    <property type="entry name" value="GST_NTER"/>
    <property type="match status" value="1"/>
</dbReference>
<dbReference type="EMBL" id="KZ997163">
    <property type="protein sequence ID" value="RKO87780.1"/>
    <property type="molecule type" value="Genomic_DNA"/>
</dbReference>
<keyword evidence="4" id="KW-1185">Reference proteome</keyword>
<dbReference type="PANTHER" id="PTHR42673">
    <property type="entry name" value="MALEYLACETOACETATE ISOMERASE"/>
    <property type="match status" value="1"/>
</dbReference>
<dbReference type="InterPro" id="IPR010987">
    <property type="entry name" value="Glutathione-S-Trfase_C-like"/>
</dbReference>
<dbReference type="AlphaFoldDB" id="A0A4P9WAA2"/>
<dbReference type="SUPFAM" id="SSF47616">
    <property type="entry name" value="GST C-terminal domain-like"/>
    <property type="match status" value="1"/>
</dbReference>
<feature type="domain" description="GST N-terminal" evidence="1">
    <location>
        <begin position="184"/>
        <end position="277"/>
    </location>
</feature>
<gene>
    <name evidence="3" type="ORF">BDK51DRAFT_30557</name>
</gene>
<dbReference type="SUPFAM" id="SSF52833">
    <property type="entry name" value="Thioredoxin-like"/>
    <property type="match status" value="1"/>
</dbReference>
<dbReference type="InterPro" id="IPR004045">
    <property type="entry name" value="Glutathione_S-Trfase_N"/>
</dbReference>
<proteinExistence type="predicted"/>
<protein>
    <recommendedName>
        <fullName evidence="5">GST N-terminal domain-containing protein</fullName>
    </recommendedName>
</protein>
<dbReference type="PROSITE" id="PS50405">
    <property type="entry name" value="GST_CTER"/>
    <property type="match status" value="1"/>
</dbReference>
<dbReference type="Proteomes" id="UP000269721">
    <property type="component" value="Unassembled WGS sequence"/>
</dbReference>
<evidence type="ECO:0008006" key="5">
    <source>
        <dbReference type="Google" id="ProtNLM"/>
    </source>
</evidence>
<dbReference type="OrthoDB" id="202840at2759"/>
<dbReference type="GO" id="GO:0016034">
    <property type="term" value="F:maleylacetoacetate isomerase activity"/>
    <property type="evidence" value="ECO:0007669"/>
    <property type="project" value="TreeGrafter"/>
</dbReference>
<evidence type="ECO:0000259" key="2">
    <source>
        <dbReference type="PROSITE" id="PS50405"/>
    </source>
</evidence>
<evidence type="ECO:0000313" key="4">
    <source>
        <dbReference type="Proteomes" id="UP000269721"/>
    </source>
</evidence>
<dbReference type="GO" id="GO:0006559">
    <property type="term" value="P:L-phenylalanine catabolic process"/>
    <property type="evidence" value="ECO:0007669"/>
    <property type="project" value="TreeGrafter"/>
</dbReference>
<feature type="domain" description="GST C-terminal" evidence="2">
    <location>
        <begin position="1"/>
        <end position="89"/>
    </location>
</feature>
<evidence type="ECO:0000259" key="1">
    <source>
        <dbReference type="PROSITE" id="PS50404"/>
    </source>
</evidence>
<dbReference type="Pfam" id="PF13409">
    <property type="entry name" value="GST_N_2"/>
    <property type="match status" value="1"/>
</dbReference>
<name>A0A4P9WAA2_9FUNG</name>
<dbReference type="InterPro" id="IPR036282">
    <property type="entry name" value="Glutathione-S-Trfase_C_sf"/>
</dbReference>
<dbReference type="Gene3D" id="1.20.1050.10">
    <property type="match status" value="2"/>
</dbReference>
<dbReference type="PANTHER" id="PTHR42673:SF4">
    <property type="entry name" value="MALEYLACETOACETATE ISOMERASE"/>
    <property type="match status" value="1"/>
</dbReference>
<organism evidence="3 4">
    <name type="scientific">Blyttiomyces helicus</name>
    <dbReference type="NCBI Taxonomy" id="388810"/>
    <lineage>
        <taxon>Eukaryota</taxon>
        <taxon>Fungi</taxon>
        <taxon>Fungi incertae sedis</taxon>
        <taxon>Chytridiomycota</taxon>
        <taxon>Chytridiomycota incertae sedis</taxon>
        <taxon>Chytridiomycetes</taxon>
        <taxon>Chytridiomycetes incertae sedis</taxon>
        <taxon>Blyttiomyces</taxon>
    </lineage>
</organism>
<dbReference type="GO" id="GO:0004364">
    <property type="term" value="F:glutathione transferase activity"/>
    <property type="evidence" value="ECO:0007669"/>
    <property type="project" value="TreeGrafter"/>
</dbReference>
<dbReference type="InterPro" id="IPR036249">
    <property type="entry name" value="Thioredoxin-like_sf"/>
</dbReference>
<dbReference type="Gene3D" id="3.40.30.10">
    <property type="entry name" value="Glutaredoxin"/>
    <property type="match status" value="1"/>
</dbReference>
<reference evidence="4" key="1">
    <citation type="journal article" date="2018" name="Nat. Microbiol.">
        <title>Leveraging single-cell genomics to expand the fungal tree of life.</title>
        <authorList>
            <person name="Ahrendt S.R."/>
            <person name="Quandt C.A."/>
            <person name="Ciobanu D."/>
            <person name="Clum A."/>
            <person name="Salamov A."/>
            <person name="Andreopoulos B."/>
            <person name="Cheng J.F."/>
            <person name="Woyke T."/>
            <person name="Pelin A."/>
            <person name="Henrissat B."/>
            <person name="Reynolds N.K."/>
            <person name="Benny G.L."/>
            <person name="Smith M.E."/>
            <person name="James T.Y."/>
            <person name="Grigoriev I.V."/>
        </authorList>
    </citation>
    <scope>NUCLEOTIDE SEQUENCE [LARGE SCALE GENOMIC DNA]</scope>
</reference>
<sequence>MLAKTSGKFCVGGQPLQSVRLYHLTNAPIRTLDEFTLADACLVPQVFNAQKFGVDLTPYPTILRLNATILDVDAVKKAHPSAGRRRRRWGRLAVNWKVLWPFGERRAAWAAVAPEGYAPGCRLEIGGTVAIRELFGFPTSTAHSWLTQTKFVTLCELASQVPSGVRSEGCRGWVSAQSRREAIASGKEKEKKLTALSPTIRIVLHYKGIDFKSVPVNLDAGEVTCCAFGPLPPQLSPAHIARNPNGTVPAFSIDDNTTLMQSTAIMEYLEEVYPSPSMLPKDPILRVQTRAIIGQIACDIQPIQNRRVLEYAGDDRCEDWAKHFIELGFNGS</sequence>
<dbReference type="GO" id="GO:0006749">
    <property type="term" value="P:glutathione metabolic process"/>
    <property type="evidence" value="ECO:0007669"/>
    <property type="project" value="TreeGrafter"/>
</dbReference>